<gene>
    <name evidence="1" type="primary">SRR7976310_17_1</name>
</gene>
<proteinExistence type="predicted"/>
<protein>
    <submittedName>
        <fullName evidence="1">Maturation protein</fullName>
    </submittedName>
</protein>
<reference evidence="1" key="1">
    <citation type="submission" date="2020-09" db="EMBL/GenBank/DDBJ databases">
        <title>Leviviricetes taxonomy.</title>
        <authorList>
            <person name="Stockdale S.R."/>
            <person name="Callanan J."/>
            <person name="Adriaenssens E.M."/>
            <person name="Kuhn J.H."/>
            <person name="Rumnieks J."/>
            <person name="Shkoporov A."/>
            <person name="Draper L.A."/>
            <person name="Ross P."/>
            <person name="Hill C."/>
        </authorList>
    </citation>
    <scope>NUCLEOTIDE SEQUENCE</scope>
</reference>
<keyword evidence="2" id="KW-1185">Reference proteome</keyword>
<evidence type="ECO:0000313" key="2">
    <source>
        <dbReference type="Proteomes" id="UP000683018"/>
    </source>
</evidence>
<evidence type="ECO:0000313" key="1">
    <source>
        <dbReference type="EMBL" id="DAD52724.1"/>
    </source>
</evidence>
<name>A0A8S5L5G4_9VIRU</name>
<accession>A0A8S5L5G4</accession>
<dbReference type="RefSeq" id="YP_010770348.1">
    <property type="nucleotide sequence ID" value="NC_074241.1"/>
</dbReference>
<dbReference type="Proteomes" id="UP000683018">
    <property type="component" value="Segment"/>
</dbReference>
<organism evidence="1 2">
    <name type="scientific">ssRNA phage SRR7976310_17</name>
    <dbReference type="NCBI Taxonomy" id="2786679"/>
    <lineage>
        <taxon>Viruses</taxon>
        <taxon>Riboviria</taxon>
        <taxon>Orthornavirae</taxon>
        <taxon>Lenarviricota</taxon>
        <taxon>Leviviricetes</taxon>
        <taxon>Timlovirales</taxon>
        <taxon>Steitzviridae</taxon>
        <taxon>Ashcevirus</taxon>
        <taxon>Ashcevirus caenenecus</taxon>
    </lineage>
</organism>
<sequence length="389" mass="41854">MRVVPKSQTVSKPWSAYWRYGTGSNQIVTYSGTNKVAQDALTVSVSNAPGNENPFQSDHFTLEGSVGFNNVDPSLLTLGRFFTPGTAPPSSLGGAVTAAYAAAPAWSAANVWAATNPSRPNINLPVALFELHEVPDMIRQAGRFLLHARNWRDYVRSAHQTRDLATANLAFTFGWAPLISDLWKIATFQSAVDKRRKEINKLFSGRGLRRRLSLGETSTVSSTVANIGFGSFVSWTGVPITLVSNTKCWAVCHWRPTTESTLPISDGTLRLYLSGLHPSQILENVWEALPWSWLIDYFTTIGGVLKAGNHHLATPAGGSVMTTMTCVASHGRQGGAYVGLSGGSAKFSRNLRTPIVASTLEARVPSLGPSQLSVLGSLSVIKGRKVLGS</sequence>
<dbReference type="GeneID" id="80399644"/>
<dbReference type="EMBL" id="BK014187">
    <property type="protein sequence ID" value="DAD52724.1"/>
    <property type="molecule type" value="Genomic_RNA"/>
</dbReference>
<dbReference type="KEGG" id="vg:80399644"/>